<dbReference type="Proteomes" id="UP000319486">
    <property type="component" value="Unassembled WGS sequence"/>
</dbReference>
<evidence type="ECO:0000256" key="2">
    <source>
        <dbReference type="ARBA" id="ARBA00007430"/>
    </source>
</evidence>
<keyword evidence="9" id="KW-1185">Reference proteome</keyword>
<feature type="transmembrane region" description="Helical" evidence="7">
    <location>
        <begin position="325"/>
        <end position="346"/>
    </location>
</feature>
<evidence type="ECO:0000256" key="6">
    <source>
        <dbReference type="ARBA" id="ARBA00023136"/>
    </source>
</evidence>
<feature type="transmembrane region" description="Helical" evidence="7">
    <location>
        <begin position="289"/>
        <end position="313"/>
    </location>
</feature>
<feature type="transmembrane region" description="Helical" evidence="7">
    <location>
        <begin position="415"/>
        <end position="436"/>
    </location>
</feature>
<feature type="transmembrane region" description="Helical" evidence="7">
    <location>
        <begin position="82"/>
        <end position="106"/>
    </location>
</feature>
<name>A0A502C1P1_9GAMM</name>
<comment type="subcellular location">
    <subcellularLocation>
        <location evidence="1">Cell membrane</location>
        <topology evidence="1">Multi-pass membrane protein</topology>
    </subcellularLocation>
</comment>
<evidence type="ECO:0000313" key="8">
    <source>
        <dbReference type="EMBL" id="TPG05999.1"/>
    </source>
</evidence>
<comment type="similarity">
    <text evidence="2">Belongs to the polysaccharide synthase family.</text>
</comment>
<proteinExistence type="inferred from homology"/>
<feature type="transmembrane region" description="Helical" evidence="7">
    <location>
        <begin position="42"/>
        <end position="61"/>
    </location>
</feature>
<keyword evidence="4 7" id="KW-0812">Transmembrane</keyword>
<protein>
    <submittedName>
        <fullName evidence="8">Lipopolysaccharide biosynthesis protein</fullName>
    </submittedName>
</protein>
<evidence type="ECO:0000256" key="5">
    <source>
        <dbReference type="ARBA" id="ARBA00022989"/>
    </source>
</evidence>
<evidence type="ECO:0000256" key="4">
    <source>
        <dbReference type="ARBA" id="ARBA00022692"/>
    </source>
</evidence>
<evidence type="ECO:0000256" key="3">
    <source>
        <dbReference type="ARBA" id="ARBA00022475"/>
    </source>
</evidence>
<evidence type="ECO:0000256" key="7">
    <source>
        <dbReference type="SAM" id="Phobius"/>
    </source>
</evidence>
<feature type="transmembrane region" description="Helical" evidence="7">
    <location>
        <begin position="249"/>
        <end position="268"/>
    </location>
</feature>
<accession>A0A502C1P1</accession>
<reference evidence="8 9" key="1">
    <citation type="journal article" date="2019" name="Environ. Microbiol.">
        <title>Species interactions and distinct microbial communities in high Arctic permafrost affected cryosols are associated with the CH4 and CO2 gas fluxes.</title>
        <authorList>
            <person name="Altshuler I."/>
            <person name="Hamel J."/>
            <person name="Turney S."/>
            <person name="Magnuson E."/>
            <person name="Levesque R."/>
            <person name="Greer C."/>
            <person name="Whyte L.G."/>
        </authorList>
    </citation>
    <scope>NUCLEOTIDE SEQUENCE [LARGE SCALE GENOMIC DNA]</scope>
    <source>
        <strain evidence="8 9">S13Y</strain>
    </source>
</reference>
<keyword evidence="3" id="KW-1003">Cell membrane</keyword>
<keyword evidence="6 7" id="KW-0472">Membrane</keyword>
<dbReference type="RefSeq" id="WP_140654291.1">
    <property type="nucleotide sequence ID" value="NZ_RCZO01000009.1"/>
</dbReference>
<dbReference type="GO" id="GO:0005886">
    <property type="term" value="C:plasma membrane"/>
    <property type="evidence" value="ECO:0007669"/>
    <property type="project" value="UniProtKB-SubCell"/>
</dbReference>
<dbReference type="AlphaFoldDB" id="A0A502C1P1"/>
<keyword evidence="5 7" id="KW-1133">Transmembrane helix</keyword>
<organism evidence="8 9">
    <name type="scientific">Rhodanobacter glycinis</name>
    <dbReference type="NCBI Taxonomy" id="582702"/>
    <lineage>
        <taxon>Bacteria</taxon>
        <taxon>Pseudomonadati</taxon>
        <taxon>Pseudomonadota</taxon>
        <taxon>Gammaproteobacteria</taxon>
        <taxon>Lysobacterales</taxon>
        <taxon>Rhodanobacteraceae</taxon>
        <taxon>Rhodanobacter</taxon>
    </lineage>
</organism>
<dbReference type="Pfam" id="PF13440">
    <property type="entry name" value="Polysacc_synt_3"/>
    <property type="match status" value="1"/>
</dbReference>
<dbReference type="CDD" id="cd13127">
    <property type="entry name" value="MATE_tuaB_like"/>
    <property type="match status" value="1"/>
</dbReference>
<evidence type="ECO:0000256" key="1">
    <source>
        <dbReference type="ARBA" id="ARBA00004651"/>
    </source>
</evidence>
<comment type="caution">
    <text evidence="8">The sequence shown here is derived from an EMBL/GenBank/DDBJ whole genome shotgun (WGS) entry which is preliminary data.</text>
</comment>
<dbReference type="EMBL" id="RCZO01000009">
    <property type="protein sequence ID" value="TPG05999.1"/>
    <property type="molecule type" value="Genomic_DNA"/>
</dbReference>
<dbReference type="InterPro" id="IPR050833">
    <property type="entry name" value="Poly_Biosynth_Transport"/>
</dbReference>
<feature type="transmembrane region" description="Helical" evidence="7">
    <location>
        <begin position="118"/>
        <end position="136"/>
    </location>
</feature>
<feature type="transmembrane region" description="Helical" evidence="7">
    <location>
        <begin position="12"/>
        <end position="36"/>
    </location>
</feature>
<evidence type="ECO:0000313" key="9">
    <source>
        <dbReference type="Proteomes" id="UP000319486"/>
    </source>
</evidence>
<feature type="transmembrane region" description="Helical" evidence="7">
    <location>
        <begin position="443"/>
        <end position="465"/>
    </location>
</feature>
<gene>
    <name evidence="8" type="ORF">EAH88_15320</name>
</gene>
<dbReference type="PANTHER" id="PTHR30250:SF10">
    <property type="entry name" value="LIPOPOLYSACCHARIDE BIOSYNTHESIS PROTEIN WZXC"/>
    <property type="match status" value="1"/>
</dbReference>
<sequence length="492" mass="53659">MSQEKPGIRKALTLSFAQTCISLVLSVATIIILSRLLKPAEIGVYSVAVGFVALVHMLRDFGVSEFVVQDLSLDNDVIRTAFTMNLIIAWCLAAIVFASSGLIGLFYGDPGVARVTRAMSLVFVLLPFGTTHMALMKRSFRFDTILKIRLAETAVRGGTTIGLAYAGFSYMSMAWGSVAGMGALILGCEIWGWQYRVRGVSFAHWRRVMDFGWNRTIADLVMQMGTQSANIIVGKMFGMAAAGYYSRGYGVVNMFVTNVIGAVGNVAFPAYAREHRESNTAPQLFLKSVVYLTGISWPFFGFCTLMAFPIIRIAFGDQWDAAVPLMQWLCGAAIVGTLTFQCNRFFTAVGRYRDVTRVEIQYQVGRIGLTILAAFHSLEAVAASQILVYMVAAVLYYRKVVQYESTRLSNVVSALLPSGLVMLSSCAVPAAVLYLWPGPPSQHYVSAFLVAAAGSGLGWILGIVLTRHPLRSEIVRGISSIACRVGWVSGLR</sequence>
<dbReference type="PANTHER" id="PTHR30250">
    <property type="entry name" value="PST FAMILY PREDICTED COLANIC ACID TRANSPORTER"/>
    <property type="match status" value="1"/>
</dbReference>